<proteinExistence type="inferred from homology"/>
<dbReference type="InterPro" id="IPR006910">
    <property type="entry name" value="Rad21_Rec8_N"/>
</dbReference>
<comment type="caution">
    <text evidence="7">The sequence shown here is derived from an EMBL/GenBank/DDBJ whole genome shotgun (WGS) entry which is preliminary data.</text>
</comment>
<dbReference type="InterPro" id="IPR006909">
    <property type="entry name" value="Rad21/Rec8_C_eu"/>
</dbReference>
<comment type="similarity">
    <text evidence="2">Belongs to the rad21 family.</text>
</comment>
<feature type="region of interest" description="Disordered" evidence="4">
    <location>
        <begin position="592"/>
        <end position="612"/>
    </location>
</feature>
<evidence type="ECO:0000313" key="8">
    <source>
        <dbReference type="Proteomes" id="UP001161757"/>
    </source>
</evidence>
<dbReference type="FunFam" id="1.10.10.580:FF:000004">
    <property type="entry name" value="Double-strand-break repair protein rad21"/>
    <property type="match status" value="1"/>
</dbReference>
<feature type="region of interest" description="Disordered" evidence="4">
    <location>
        <begin position="137"/>
        <end position="160"/>
    </location>
</feature>
<keyword evidence="3" id="KW-0539">Nucleus</keyword>
<evidence type="ECO:0000256" key="3">
    <source>
        <dbReference type="ARBA" id="ARBA00023242"/>
    </source>
</evidence>
<feature type="compositionally biased region" description="Polar residues" evidence="4">
    <location>
        <begin position="603"/>
        <end position="612"/>
    </location>
</feature>
<dbReference type="InterPro" id="IPR039781">
    <property type="entry name" value="Rad21/Rec8-like"/>
</dbReference>
<dbReference type="GO" id="GO:0005634">
    <property type="term" value="C:nucleus"/>
    <property type="evidence" value="ECO:0007669"/>
    <property type="project" value="UniProtKB-SubCell"/>
</dbReference>
<organism evidence="7 8">
    <name type="scientific">Exophiala dermatitidis</name>
    <name type="common">Black yeast-like fungus</name>
    <name type="synonym">Wangiella dermatitidis</name>
    <dbReference type="NCBI Taxonomy" id="5970"/>
    <lineage>
        <taxon>Eukaryota</taxon>
        <taxon>Fungi</taxon>
        <taxon>Dikarya</taxon>
        <taxon>Ascomycota</taxon>
        <taxon>Pezizomycotina</taxon>
        <taxon>Eurotiomycetes</taxon>
        <taxon>Chaetothyriomycetidae</taxon>
        <taxon>Chaetothyriales</taxon>
        <taxon>Herpotrichiellaceae</taxon>
        <taxon>Exophiala</taxon>
    </lineage>
</organism>
<dbReference type="Gene3D" id="1.10.10.580">
    <property type="entry name" value="Structural maintenance of chromosome 1. Chain E"/>
    <property type="match status" value="1"/>
</dbReference>
<feature type="region of interest" description="Disordered" evidence="4">
    <location>
        <begin position="400"/>
        <end position="430"/>
    </location>
</feature>
<dbReference type="PANTHER" id="PTHR12585">
    <property type="entry name" value="SCC1 / RAD21 FAMILY MEMBER"/>
    <property type="match status" value="1"/>
</dbReference>
<evidence type="ECO:0000256" key="2">
    <source>
        <dbReference type="ARBA" id="ARBA00009870"/>
    </source>
</evidence>
<feature type="domain" description="Rad21/Rec8-like protein C-terminal eukaryotic" evidence="5">
    <location>
        <begin position="537"/>
        <end position="571"/>
    </location>
</feature>
<evidence type="ECO:0000256" key="4">
    <source>
        <dbReference type="SAM" id="MobiDB-lite"/>
    </source>
</evidence>
<dbReference type="PANTHER" id="PTHR12585:SF69">
    <property type="entry name" value="FI11703P"/>
    <property type="match status" value="1"/>
</dbReference>
<dbReference type="Pfam" id="PF04824">
    <property type="entry name" value="Rad21_Rec8"/>
    <property type="match status" value="1"/>
</dbReference>
<reference evidence="7" key="1">
    <citation type="submission" date="2023-01" db="EMBL/GenBank/DDBJ databases">
        <title>Exophiala dermititidis isolated from Cystic Fibrosis Patient.</title>
        <authorList>
            <person name="Kurbessoian T."/>
            <person name="Crocker A."/>
            <person name="Murante D."/>
            <person name="Hogan D.A."/>
            <person name="Stajich J.E."/>
        </authorList>
    </citation>
    <scope>NUCLEOTIDE SEQUENCE</scope>
    <source>
        <strain evidence="7">Ex8</strain>
    </source>
</reference>
<name>A0AAN6EJU5_EXODE</name>
<protein>
    <submittedName>
        <fullName evidence="7">Sister chromatid cohesion protein 1</fullName>
    </submittedName>
</protein>
<dbReference type="GO" id="GO:0030892">
    <property type="term" value="C:mitotic cohesin complex"/>
    <property type="evidence" value="ECO:0007669"/>
    <property type="project" value="TreeGrafter"/>
</dbReference>
<feature type="compositionally biased region" description="Basic and acidic residues" evidence="4">
    <location>
        <begin position="414"/>
        <end position="426"/>
    </location>
</feature>
<comment type="subcellular location">
    <subcellularLocation>
        <location evidence="1">Nucleus</location>
    </subcellularLocation>
</comment>
<dbReference type="GO" id="GO:0003682">
    <property type="term" value="F:chromatin binding"/>
    <property type="evidence" value="ECO:0007669"/>
    <property type="project" value="TreeGrafter"/>
</dbReference>
<dbReference type="GO" id="GO:1990414">
    <property type="term" value="P:replication-born double-strand break repair via sister chromatid exchange"/>
    <property type="evidence" value="ECO:0007669"/>
    <property type="project" value="TreeGrafter"/>
</dbReference>
<evidence type="ECO:0000259" key="5">
    <source>
        <dbReference type="Pfam" id="PF04824"/>
    </source>
</evidence>
<evidence type="ECO:0000313" key="7">
    <source>
        <dbReference type="EMBL" id="KAJ8986493.1"/>
    </source>
</evidence>
<dbReference type="InterPro" id="IPR023093">
    <property type="entry name" value="ScpA-like_C"/>
</dbReference>
<gene>
    <name evidence="7" type="primary">MCD1</name>
    <name evidence="7" type="ORF">HRR80_009403</name>
</gene>
<dbReference type="AlphaFoldDB" id="A0AAN6EJU5"/>
<sequence length="612" mass="67082">MFYSPKLLATTGPLARVWLASNVERKLSKSQILQSDIQSSVVAIVEQGHEPMALRLTSQLMLGVVRIYGRKARYLLDDCNEALIKIRMTFKSTNNHDLPPNATTAVDLNLPELLTIDDLFSNMDFVYPMTQQPAITGAETQEADEDWTSSLNPQQSSTQSMLLPGEEPLYNDDDDLNLDFGRDEIGMDDTTVSINVGRNAPSPKHGAEEVFGEEGLLHDDDDLHLDLGEDVPMMDEPDLPARDDEAVPSIAEDEPLAFGDDETLQLRQAVADEQRVRESESPLSEAGSEVLRELDRTFQNIEAEEVEEVVVHQKSRKQKPLAPDVETVLHNKQIKAQAEDRTKILKAPSFLPRDPLLLNLLSMQKNGEFVLDAMNDGRSRNWAPELQGLLSFETVTKSGQLKRKRDSGVGGLSEDEHLEKSPRLERADDDMEDEGVHIEEPSQGITAGISGDDSAQPLMSEGGPALEDIVPGEDEEGIFGGGDDTFDDTTMPLVHPADSGPVSLGTKHAVHVLRERLGDAGGSHPSSPAKKSVLLQELVPEGRTSKEDATKMFFEVLVLATKDAIKVEQGDKAIGLPLRIRAKRGLWGSWAETSPGEDPTAMPASQQVAVES</sequence>
<evidence type="ECO:0000259" key="6">
    <source>
        <dbReference type="Pfam" id="PF04825"/>
    </source>
</evidence>
<dbReference type="SUPFAM" id="SSF46785">
    <property type="entry name" value="Winged helix' DNA-binding domain"/>
    <property type="match status" value="1"/>
</dbReference>
<feature type="compositionally biased region" description="Polar residues" evidence="4">
    <location>
        <begin position="148"/>
        <end position="160"/>
    </location>
</feature>
<accession>A0AAN6EJU5</accession>
<dbReference type="GO" id="GO:0007064">
    <property type="term" value="P:mitotic sister chromatid cohesion"/>
    <property type="evidence" value="ECO:0007669"/>
    <property type="project" value="TreeGrafter"/>
</dbReference>
<dbReference type="EMBL" id="JAJGCB010000036">
    <property type="protein sequence ID" value="KAJ8986493.1"/>
    <property type="molecule type" value="Genomic_DNA"/>
</dbReference>
<dbReference type="Pfam" id="PF04825">
    <property type="entry name" value="Rad21_Rec8_N"/>
    <property type="match status" value="1"/>
</dbReference>
<dbReference type="InterPro" id="IPR036390">
    <property type="entry name" value="WH_DNA-bd_sf"/>
</dbReference>
<evidence type="ECO:0000256" key="1">
    <source>
        <dbReference type="ARBA" id="ARBA00004123"/>
    </source>
</evidence>
<dbReference type="Proteomes" id="UP001161757">
    <property type="component" value="Unassembled WGS sequence"/>
</dbReference>
<feature type="domain" description="Rad21/Rec8-like protein N-terminal" evidence="6">
    <location>
        <begin position="1"/>
        <end position="102"/>
    </location>
</feature>